<dbReference type="PROSITE" id="PS50892">
    <property type="entry name" value="V_SNARE"/>
    <property type="match status" value="1"/>
</dbReference>
<dbReference type="RefSeq" id="XP_024319627.1">
    <property type="nucleotide sequence ID" value="XM_024472833.1"/>
</dbReference>
<sequence>MSSQPYDPYQPSGNAAGSARGGPRAHVDTEQLQQEIDGATAKMQHNVDKLAQRGENLNSLQDKTDNLAVSAQGFNQGANRVRQKMWRSNMKWKFILGFGILILILIIVVPIATHFSK</sequence>
<evidence type="ECO:0000259" key="4">
    <source>
        <dbReference type="PROSITE" id="PS50892"/>
    </source>
</evidence>
<dbReference type="CDD" id="cd15874">
    <property type="entry name" value="R-SNARE_Snc1"/>
    <property type="match status" value="1"/>
</dbReference>
<dbReference type="VEuPathDB" id="FungiDB:GMDG_08128"/>
<dbReference type="Gene3D" id="1.20.5.110">
    <property type="match status" value="1"/>
</dbReference>
<keyword evidence="3" id="KW-0812">Transmembrane</keyword>
<feature type="transmembrane region" description="Helical" evidence="3">
    <location>
        <begin position="94"/>
        <end position="115"/>
    </location>
</feature>
<feature type="region of interest" description="Disordered" evidence="2">
    <location>
        <begin position="1"/>
        <end position="27"/>
    </location>
</feature>
<dbReference type="Proteomes" id="UP000077154">
    <property type="component" value="Unassembled WGS sequence"/>
</dbReference>
<reference evidence="5" key="1">
    <citation type="submission" date="2016-03" db="EMBL/GenBank/DDBJ databases">
        <title>Updated assembly of Pseudogymnoascus destructans, the fungus causing white-nose syndrome of bats.</title>
        <authorList>
            <person name="Palmer J.M."/>
            <person name="Drees K.P."/>
            <person name="Foster J.T."/>
            <person name="Lindner D.L."/>
        </authorList>
    </citation>
    <scope>NUCLEOTIDE SEQUENCE [LARGE SCALE GENOMIC DNA]</scope>
    <source>
        <strain evidence="5">20631-21</strain>
    </source>
</reference>
<dbReference type="Pfam" id="PF00957">
    <property type="entry name" value="Synaptobrevin"/>
    <property type="match status" value="1"/>
</dbReference>
<dbReference type="eggNOG" id="KOG0860">
    <property type="taxonomic scope" value="Eukaryota"/>
</dbReference>
<dbReference type="GO" id="GO:0016020">
    <property type="term" value="C:membrane"/>
    <property type="evidence" value="ECO:0007669"/>
    <property type="project" value="InterPro"/>
</dbReference>
<evidence type="ECO:0000256" key="3">
    <source>
        <dbReference type="SAM" id="Phobius"/>
    </source>
</evidence>
<feature type="compositionally biased region" description="Polar residues" evidence="2">
    <location>
        <begin position="1"/>
        <end position="15"/>
    </location>
</feature>
<dbReference type="PIRSF" id="PIRSF005409">
    <property type="entry name" value="Synaptobrevin_euk"/>
    <property type="match status" value="1"/>
</dbReference>
<organism evidence="5">
    <name type="scientific">Pseudogymnoascus destructans</name>
    <dbReference type="NCBI Taxonomy" id="655981"/>
    <lineage>
        <taxon>Eukaryota</taxon>
        <taxon>Fungi</taxon>
        <taxon>Dikarya</taxon>
        <taxon>Ascomycota</taxon>
        <taxon>Pezizomycotina</taxon>
        <taxon>Leotiomycetes</taxon>
        <taxon>Thelebolales</taxon>
        <taxon>Thelebolaceae</taxon>
        <taxon>Pseudogymnoascus</taxon>
    </lineage>
</organism>
<dbReference type="GeneID" id="36292425"/>
<dbReference type="InterPro" id="IPR001388">
    <property type="entry name" value="Synaptobrevin-like"/>
</dbReference>
<gene>
    <name evidence="5" type="ORF">VC83_09394</name>
</gene>
<dbReference type="SUPFAM" id="SSF58038">
    <property type="entry name" value="SNARE fusion complex"/>
    <property type="match status" value="1"/>
</dbReference>
<feature type="domain" description="V-SNARE coiled-coil homology" evidence="4">
    <location>
        <begin position="28"/>
        <end position="88"/>
    </location>
</feature>
<dbReference type="GO" id="GO:0016192">
    <property type="term" value="P:vesicle-mediated transport"/>
    <property type="evidence" value="ECO:0007669"/>
    <property type="project" value="InterPro"/>
</dbReference>
<dbReference type="OrthoDB" id="190375at2759"/>
<evidence type="ECO:0000313" key="5">
    <source>
        <dbReference type="EMBL" id="OAF54320.1"/>
    </source>
</evidence>
<dbReference type="InterPro" id="IPR016444">
    <property type="entry name" value="Synaptobrevin/VAMP"/>
</dbReference>
<proteinExistence type="predicted"/>
<protein>
    <recommendedName>
        <fullName evidence="4">V-SNARE coiled-coil homology domain-containing protein</fullName>
    </recommendedName>
</protein>
<dbReference type="AlphaFoldDB" id="A0A176ZYD2"/>
<dbReference type="InterPro" id="IPR042855">
    <property type="entry name" value="V_SNARE_CC"/>
</dbReference>
<dbReference type="EMBL" id="KV441430">
    <property type="protein sequence ID" value="OAF54320.1"/>
    <property type="molecule type" value="Genomic_DNA"/>
</dbReference>
<dbReference type="PRINTS" id="PR00219">
    <property type="entry name" value="SYNAPTOBREVN"/>
</dbReference>
<accession>A0A176ZYD2</accession>
<keyword evidence="3" id="KW-0472">Membrane</keyword>
<evidence type="ECO:0000256" key="1">
    <source>
        <dbReference type="PROSITE-ProRule" id="PRU00290"/>
    </source>
</evidence>
<dbReference type="PANTHER" id="PTHR45701">
    <property type="entry name" value="SYNAPTOBREVIN FAMILY MEMBER"/>
    <property type="match status" value="1"/>
</dbReference>
<name>A0A176ZYD2_9PEZI</name>
<keyword evidence="3" id="KW-1133">Transmembrane helix</keyword>
<keyword evidence="1" id="KW-0175">Coiled coil</keyword>
<evidence type="ECO:0000256" key="2">
    <source>
        <dbReference type="SAM" id="MobiDB-lite"/>
    </source>
</evidence>